<name>A0A4Q9MUP5_9APHY</name>
<reference evidence="1 3" key="1">
    <citation type="submission" date="2019-01" db="EMBL/GenBank/DDBJ databases">
        <title>Draft genome sequences of three monokaryotic isolates of the white-rot basidiomycete fungus Dichomitus squalens.</title>
        <authorList>
            <consortium name="DOE Joint Genome Institute"/>
            <person name="Lopez S.C."/>
            <person name="Andreopoulos B."/>
            <person name="Pangilinan J."/>
            <person name="Lipzen A."/>
            <person name="Riley R."/>
            <person name="Ahrendt S."/>
            <person name="Ng V."/>
            <person name="Barry K."/>
            <person name="Daum C."/>
            <person name="Grigoriev I.V."/>
            <person name="Hilden K.S."/>
            <person name="Makela M.R."/>
            <person name="de Vries R.P."/>
        </authorList>
    </citation>
    <scope>NUCLEOTIDE SEQUENCE [LARGE SCALE GENOMIC DNA]</scope>
    <source>
        <strain evidence="2 3">CBS 464.89</strain>
        <strain evidence="1">OM18370.1</strain>
    </source>
</reference>
<protein>
    <submittedName>
        <fullName evidence="1">Uncharacterized protein</fullName>
    </submittedName>
</protein>
<evidence type="ECO:0000313" key="2">
    <source>
        <dbReference type="EMBL" id="TBU59904.1"/>
    </source>
</evidence>
<dbReference type="Proteomes" id="UP000292082">
    <property type="component" value="Unassembled WGS sequence"/>
</dbReference>
<evidence type="ECO:0000313" key="3">
    <source>
        <dbReference type="Proteomes" id="UP000292082"/>
    </source>
</evidence>
<gene>
    <name evidence="2" type="ORF">BD310DRAFT_364129</name>
    <name evidence="1" type="ORF">BD311DRAFT_160032</name>
</gene>
<keyword evidence="3" id="KW-1185">Reference proteome</keyword>
<dbReference type="Proteomes" id="UP000292957">
    <property type="component" value="Unassembled WGS sequence"/>
</dbReference>
<dbReference type="EMBL" id="ML145109">
    <property type="protein sequence ID" value="TBU59904.1"/>
    <property type="molecule type" value="Genomic_DNA"/>
</dbReference>
<dbReference type="AlphaFoldDB" id="A0A4Q9MUP5"/>
<organism evidence="1">
    <name type="scientific">Dichomitus squalens</name>
    <dbReference type="NCBI Taxonomy" id="114155"/>
    <lineage>
        <taxon>Eukaryota</taxon>
        <taxon>Fungi</taxon>
        <taxon>Dikarya</taxon>
        <taxon>Basidiomycota</taxon>
        <taxon>Agaricomycotina</taxon>
        <taxon>Agaricomycetes</taxon>
        <taxon>Polyporales</taxon>
        <taxon>Polyporaceae</taxon>
        <taxon>Dichomitus</taxon>
    </lineage>
</organism>
<accession>A0A4Q9MUP5</accession>
<evidence type="ECO:0000313" key="1">
    <source>
        <dbReference type="EMBL" id="TBU30938.1"/>
    </source>
</evidence>
<dbReference type="EMBL" id="ML143402">
    <property type="protein sequence ID" value="TBU30938.1"/>
    <property type="molecule type" value="Genomic_DNA"/>
</dbReference>
<sequence length="115" mass="12792">MSGPRRTGDMCVGQECVRRRLLFREPSSSSTHVGVAFFLTWILTTYHTRMGILRTIPNNRPYLDTISIPSLVPSTRRTQSFAGEDSTGTFPGERSVVGGSAFVRECATPRRQKAL</sequence>
<proteinExistence type="predicted"/>